<organism evidence="1 2">
    <name type="scientific">Afipia clevelandensis ATCC 49720</name>
    <dbReference type="NCBI Taxonomy" id="883079"/>
    <lineage>
        <taxon>Bacteria</taxon>
        <taxon>Pseudomonadati</taxon>
        <taxon>Pseudomonadota</taxon>
        <taxon>Alphaproteobacteria</taxon>
        <taxon>Hyphomicrobiales</taxon>
        <taxon>Nitrobacteraceae</taxon>
        <taxon>Afipia</taxon>
    </lineage>
</organism>
<name>K8PHH7_9BRAD</name>
<dbReference type="OrthoDB" id="7596919at2"/>
<dbReference type="InterPro" id="IPR008822">
    <property type="entry name" value="Endonuclease_RusA-like"/>
</dbReference>
<dbReference type="GO" id="GO:0006310">
    <property type="term" value="P:DNA recombination"/>
    <property type="evidence" value="ECO:0007669"/>
    <property type="project" value="InterPro"/>
</dbReference>
<dbReference type="Gene3D" id="3.30.1330.70">
    <property type="entry name" value="Holliday junction resolvase RusA"/>
    <property type="match status" value="1"/>
</dbReference>
<dbReference type="AlphaFoldDB" id="K8PHH7"/>
<proteinExistence type="predicted"/>
<evidence type="ECO:0000313" key="2">
    <source>
        <dbReference type="Proteomes" id="UP000001095"/>
    </source>
</evidence>
<dbReference type="EMBL" id="AGWY01000007">
    <property type="protein sequence ID" value="EKS37783.1"/>
    <property type="molecule type" value="Genomic_DNA"/>
</dbReference>
<accession>K8PHH7</accession>
<dbReference type="PATRIC" id="fig|883079.3.peg.1762"/>
<gene>
    <name evidence="1" type="ORF">HMPREF9696_01733</name>
</gene>
<dbReference type="Proteomes" id="UP000001095">
    <property type="component" value="Unassembled WGS sequence"/>
</dbReference>
<sequence>MDYFEMAADLERAVVINLPFPPSTNNLFINVTKGRIPSARYADWRQEAGWSLKAQRPRSIKGPVILKYLFQEGQDRRKRDIGNLEKAPTDLLVEHKVIESDDNTIVRAIALGWSKAVTGARVQIIPVSKS</sequence>
<keyword evidence="2" id="KW-1185">Reference proteome</keyword>
<protein>
    <submittedName>
        <fullName evidence="1">Uncharacterized protein</fullName>
    </submittedName>
</protein>
<dbReference type="InterPro" id="IPR036614">
    <property type="entry name" value="RusA-like_sf"/>
</dbReference>
<dbReference type="RefSeq" id="WP_002712599.1">
    <property type="nucleotide sequence ID" value="NZ_KB375281.1"/>
</dbReference>
<comment type="caution">
    <text evidence="1">The sequence shown here is derived from an EMBL/GenBank/DDBJ whole genome shotgun (WGS) entry which is preliminary data.</text>
</comment>
<dbReference type="GO" id="GO:0006281">
    <property type="term" value="P:DNA repair"/>
    <property type="evidence" value="ECO:0007669"/>
    <property type="project" value="InterPro"/>
</dbReference>
<dbReference type="GO" id="GO:0000287">
    <property type="term" value="F:magnesium ion binding"/>
    <property type="evidence" value="ECO:0007669"/>
    <property type="project" value="InterPro"/>
</dbReference>
<dbReference type="SUPFAM" id="SSF103084">
    <property type="entry name" value="Holliday junction resolvase RusA"/>
    <property type="match status" value="1"/>
</dbReference>
<dbReference type="Pfam" id="PF05866">
    <property type="entry name" value="RusA"/>
    <property type="match status" value="1"/>
</dbReference>
<dbReference type="HOGENOM" id="CLU_139466_0_1_5"/>
<reference evidence="1 2" key="1">
    <citation type="submission" date="2012-04" db="EMBL/GenBank/DDBJ databases">
        <title>The Genome Sequence of Afipia clevelandensis ATCC 49720.</title>
        <authorList>
            <consortium name="The Broad Institute Genome Sequencing Platform"/>
            <person name="Earl A."/>
            <person name="Ward D."/>
            <person name="Feldgarden M."/>
            <person name="Gevers D."/>
            <person name="Huys G."/>
            <person name="Walker B."/>
            <person name="Young S.K."/>
            <person name="Zeng Q."/>
            <person name="Gargeya S."/>
            <person name="Fitzgerald M."/>
            <person name="Haas B."/>
            <person name="Abouelleil A."/>
            <person name="Alvarado L."/>
            <person name="Arachchi H.M."/>
            <person name="Berlin A."/>
            <person name="Chapman S.B."/>
            <person name="Goldberg J."/>
            <person name="Griggs A."/>
            <person name="Gujja S."/>
            <person name="Hansen M."/>
            <person name="Howarth C."/>
            <person name="Imamovic A."/>
            <person name="Larimer J."/>
            <person name="McCowen C."/>
            <person name="Montmayeur A."/>
            <person name="Murphy C."/>
            <person name="Neiman D."/>
            <person name="Pearson M."/>
            <person name="Priest M."/>
            <person name="Roberts A."/>
            <person name="Saif S."/>
            <person name="Shea T."/>
            <person name="Sisk P."/>
            <person name="Sykes S."/>
            <person name="Wortman J."/>
            <person name="Nusbaum C."/>
            <person name="Birren B."/>
        </authorList>
    </citation>
    <scope>NUCLEOTIDE SEQUENCE [LARGE SCALE GENOMIC DNA]</scope>
    <source>
        <strain evidence="1 2">ATCC 49720</strain>
    </source>
</reference>
<evidence type="ECO:0000313" key="1">
    <source>
        <dbReference type="EMBL" id="EKS37783.1"/>
    </source>
</evidence>